<evidence type="ECO:0000256" key="1">
    <source>
        <dbReference type="SAM" id="MobiDB-lite"/>
    </source>
</evidence>
<feature type="region of interest" description="Disordered" evidence="1">
    <location>
        <begin position="257"/>
        <end position="277"/>
    </location>
</feature>
<name>A0ABQ6HSF7_9MICO</name>
<feature type="compositionally biased region" description="Basic and acidic residues" evidence="1">
    <location>
        <begin position="68"/>
        <end position="78"/>
    </location>
</feature>
<keyword evidence="3" id="KW-1185">Reference proteome</keyword>
<proteinExistence type="predicted"/>
<reference evidence="3" key="1">
    <citation type="journal article" date="2019" name="Int. J. Syst. Evol. Microbiol.">
        <title>The Global Catalogue of Microorganisms (GCM) 10K type strain sequencing project: providing services to taxonomists for standard genome sequencing and annotation.</title>
        <authorList>
            <consortium name="The Broad Institute Genomics Platform"/>
            <consortium name="The Broad Institute Genome Sequencing Center for Infectious Disease"/>
            <person name="Wu L."/>
            <person name="Ma J."/>
        </authorList>
    </citation>
    <scope>NUCLEOTIDE SEQUENCE [LARGE SCALE GENOMIC DNA]</scope>
    <source>
        <strain evidence="3">NBRC 105830</strain>
    </source>
</reference>
<evidence type="ECO:0000313" key="3">
    <source>
        <dbReference type="Proteomes" id="UP001157109"/>
    </source>
</evidence>
<dbReference type="EMBL" id="BSUJ01000001">
    <property type="protein sequence ID" value="GMA20778.1"/>
    <property type="molecule type" value="Genomic_DNA"/>
</dbReference>
<organism evidence="2 3">
    <name type="scientific">Arsenicicoccus piscis</name>
    <dbReference type="NCBI Taxonomy" id="673954"/>
    <lineage>
        <taxon>Bacteria</taxon>
        <taxon>Bacillati</taxon>
        <taxon>Actinomycetota</taxon>
        <taxon>Actinomycetes</taxon>
        <taxon>Micrococcales</taxon>
        <taxon>Intrasporangiaceae</taxon>
        <taxon>Arsenicicoccus</taxon>
    </lineage>
</organism>
<protein>
    <submittedName>
        <fullName evidence="2">Uncharacterized protein</fullName>
    </submittedName>
</protein>
<sequence length="378" mass="39764">MRVIGGLSVELGEDGVVVGEHRQRDREGRALAWFAPQAHVSAVVGADVLDDGEPEAGAPGRSGAGRVQPEEAFEHPRLSGRRDAETVVAHHDLGHGTDPAHRHHHPSLRVGVVHGVVDEVADRGGEQRQVPVDHGALRAQIDRRALAVGEQPAPVDGLARGVREVYRLGVGQRVGDLEAGQVHDLLDQPGQPVGLDPHASGEPDDGVRVAARVHHGLGEQGQAADGGLQLVADVGDEVAAHLVDPAHPGAVVGEQQHVAGAQQARPGRDEHPPAQQRPARQIEGEVAQVAPAPGLAYEVAQLLVDQLAVAHQPVPDGGVARDDYRVGAVQDHPHLTQRREDVHHAGVQRGVLGLRHDHGGPSFCGGGSELPRRYDAAP</sequence>
<feature type="region of interest" description="Disordered" evidence="1">
    <location>
        <begin position="352"/>
        <end position="378"/>
    </location>
</feature>
<comment type="caution">
    <text evidence="2">The sequence shown here is derived from an EMBL/GenBank/DDBJ whole genome shotgun (WGS) entry which is preliminary data.</text>
</comment>
<dbReference type="Proteomes" id="UP001157109">
    <property type="component" value="Unassembled WGS sequence"/>
</dbReference>
<accession>A0ABQ6HSF7</accession>
<gene>
    <name evidence="2" type="ORF">GCM10025862_27990</name>
</gene>
<feature type="region of interest" description="Disordered" evidence="1">
    <location>
        <begin position="186"/>
        <end position="205"/>
    </location>
</feature>
<evidence type="ECO:0000313" key="2">
    <source>
        <dbReference type="EMBL" id="GMA20778.1"/>
    </source>
</evidence>
<feature type="region of interest" description="Disordered" evidence="1">
    <location>
        <begin position="50"/>
        <end position="78"/>
    </location>
</feature>